<keyword evidence="3" id="KW-0378">Hydrolase</keyword>
<reference evidence="3 4" key="1">
    <citation type="submission" date="2019-04" db="EMBL/GenBank/DDBJ databases">
        <title>Genome sequencing of Clostridium botulinum Groups I-IV and Clostridium butyricum.</title>
        <authorList>
            <person name="Brunt J."/>
            <person name="Van Vliet A.H.M."/>
            <person name="Stringer S.C."/>
            <person name="Carter A.T."/>
            <person name="Peck M.W."/>
        </authorList>
    </citation>
    <scope>NUCLEOTIDE SEQUENCE [LARGE SCALE GENOMIC DNA]</scope>
    <source>
        <strain evidence="3 4">IFR 18/094</strain>
    </source>
</reference>
<evidence type="ECO:0000256" key="1">
    <source>
        <dbReference type="SAM" id="SignalP"/>
    </source>
</evidence>
<feature type="chain" id="PRO_5026761480" evidence="1">
    <location>
        <begin position="27"/>
        <end position="283"/>
    </location>
</feature>
<name>A0A6M0RB55_9CLOT</name>
<keyword evidence="1" id="KW-0732">Signal</keyword>
<keyword evidence="4" id="KW-1185">Reference proteome</keyword>
<dbReference type="InterPro" id="IPR035681">
    <property type="entry name" value="ComA-like_MBL"/>
</dbReference>
<proteinExistence type="predicted"/>
<dbReference type="GO" id="GO:0016787">
    <property type="term" value="F:hydrolase activity"/>
    <property type="evidence" value="ECO:0007669"/>
    <property type="project" value="UniProtKB-KW"/>
</dbReference>
<protein>
    <submittedName>
        <fullName evidence="3">MBL fold metallo-hydrolase</fullName>
    </submittedName>
</protein>
<dbReference type="EMBL" id="SXDP01000008">
    <property type="protein sequence ID" value="NEZ47524.1"/>
    <property type="molecule type" value="Genomic_DNA"/>
</dbReference>
<dbReference type="PANTHER" id="PTHR30619">
    <property type="entry name" value="DNA INTERNALIZATION/COMPETENCE PROTEIN COMEC/REC2"/>
    <property type="match status" value="1"/>
</dbReference>
<evidence type="ECO:0000313" key="3">
    <source>
        <dbReference type="EMBL" id="NEZ47524.1"/>
    </source>
</evidence>
<dbReference type="AlphaFoldDB" id="A0A6M0RB55"/>
<dbReference type="SMART" id="SM00849">
    <property type="entry name" value="Lactamase_B"/>
    <property type="match status" value="1"/>
</dbReference>
<dbReference type="SUPFAM" id="SSF56281">
    <property type="entry name" value="Metallo-hydrolase/oxidoreductase"/>
    <property type="match status" value="1"/>
</dbReference>
<feature type="signal peptide" evidence="1">
    <location>
        <begin position="1"/>
        <end position="26"/>
    </location>
</feature>
<dbReference type="InterPro" id="IPR052159">
    <property type="entry name" value="Competence_DNA_uptake"/>
</dbReference>
<dbReference type="Gene3D" id="3.60.15.10">
    <property type="entry name" value="Ribonuclease Z/Hydroxyacylglutathione hydrolase-like"/>
    <property type="match status" value="1"/>
</dbReference>
<accession>A0A6M0RB55</accession>
<evidence type="ECO:0000313" key="4">
    <source>
        <dbReference type="Proteomes" id="UP000473885"/>
    </source>
</evidence>
<organism evidence="3 4">
    <name type="scientific">Clostridium niameyense</name>
    <dbReference type="NCBI Taxonomy" id="1622073"/>
    <lineage>
        <taxon>Bacteria</taxon>
        <taxon>Bacillati</taxon>
        <taxon>Bacillota</taxon>
        <taxon>Clostridia</taxon>
        <taxon>Eubacteriales</taxon>
        <taxon>Clostridiaceae</taxon>
        <taxon>Clostridium</taxon>
    </lineage>
</organism>
<dbReference type="InterPro" id="IPR001279">
    <property type="entry name" value="Metallo-B-lactamas"/>
</dbReference>
<dbReference type="Proteomes" id="UP000473885">
    <property type="component" value="Unassembled WGS sequence"/>
</dbReference>
<sequence>MKQKILQGFLLFFLLVMSTINSQVFANEKIPEVHFIDVGQSDCILIKSGKKNYLLDTGWGYHSSRVISYLQYNNIYKIDGIILTHYHDDHYGGMDMMLKSMKVNKVYLPRHEAKDKQKVLNCINKNKVKIVWIKKGWKLKARGVYLEAIGPINNNLKNENNNSIVLQGKVDNINYLFAGDCENAEEKDMIREGLLKKCEVLKVSHHGFNTGTSDEFLDTIKPSVAIITSNGMYSPQDKLLNRLKSRNIDIFTTKDYGNLIIKNKKIKSTRVIKSILKNYDIKR</sequence>
<dbReference type="PANTHER" id="PTHR30619:SF7">
    <property type="entry name" value="BETA-LACTAMASE DOMAIN PROTEIN"/>
    <property type="match status" value="1"/>
</dbReference>
<gene>
    <name evidence="3" type="ORF">FDF74_10005</name>
</gene>
<dbReference type="CDD" id="cd07731">
    <property type="entry name" value="ComA-like_MBL-fold"/>
    <property type="match status" value="1"/>
</dbReference>
<comment type="caution">
    <text evidence="3">The sequence shown here is derived from an EMBL/GenBank/DDBJ whole genome shotgun (WGS) entry which is preliminary data.</text>
</comment>
<feature type="domain" description="Metallo-beta-lactamase" evidence="2">
    <location>
        <begin position="40"/>
        <end position="232"/>
    </location>
</feature>
<dbReference type="InterPro" id="IPR036866">
    <property type="entry name" value="RibonucZ/Hydroxyglut_hydro"/>
</dbReference>
<dbReference type="RefSeq" id="WP_163249515.1">
    <property type="nucleotide sequence ID" value="NZ_SXDP01000008.1"/>
</dbReference>
<dbReference type="Pfam" id="PF00753">
    <property type="entry name" value="Lactamase_B"/>
    <property type="match status" value="1"/>
</dbReference>
<evidence type="ECO:0000259" key="2">
    <source>
        <dbReference type="SMART" id="SM00849"/>
    </source>
</evidence>